<feature type="domain" description="PiggyBac transposable element-derived protein" evidence="1">
    <location>
        <begin position="371"/>
        <end position="467"/>
    </location>
</feature>
<dbReference type="PANTHER" id="PTHR47055">
    <property type="entry name" value="DDE_TNP_1_7 DOMAIN-CONTAINING PROTEIN"/>
    <property type="match status" value="1"/>
</dbReference>
<dbReference type="GO" id="GO:0043565">
    <property type="term" value="F:sequence-specific DNA binding"/>
    <property type="evidence" value="ECO:0007669"/>
    <property type="project" value="TreeGrafter"/>
</dbReference>
<dbReference type="Pfam" id="PF13843">
    <property type="entry name" value="DDE_Tnp_1_7"/>
    <property type="match status" value="1"/>
</dbReference>
<evidence type="ECO:0000313" key="2">
    <source>
        <dbReference type="EMBL" id="CAD7201599.1"/>
    </source>
</evidence>
<evidence type="ECO:0000259" key="1">
    <source>
        <dbReference type="Pfam" id="PF13843"/>
    </source>
</evidence>
<proteinExistence type="predicted"/>
<protein>
    <recommendedName>
        <fullName evidence="1">PiggyBac transposable element-derived protein domain-containing protein</fullName>
    </recommendedName>
</protein>
<reference evidence="2" key="1">
    <citation type="submission" date="2020-11" db="EMBL/GenBank/DDBJ databases">
        <authorList>
            <person name="Tran Van P."/>
        </authorList>
    </citation>
    <scope>NUCLEOTIDE SEQUENCE</scope>
</reference>
<name>A0A7R8Z9U8_TIMDO</name>
<dbReference type="AlphaFoldDB" id="A0A7R8Z9U8"/>
<accession>A0A7R8Z9U8</accession>
<sequence>MNTPNRDGNLDLPVIGSIAYSESSASDHVDILIFIKTIIMLVAYCKQPSAFPRITHTPLLVFVVEGMPHFTCPSPLYFSMNAQESCPWPGIDQRKCACKPTLNLPVIASIMYCESSALDHVATKEPPMGGVSQDITHQSHLHFLLVLPSYLQRTGTLEYHMFWVSLPFQRLCNSLNRAISVSSHVSPSGEASIHKSQEDVALYTLDSPSQHDVVQSVGPDARSIANNRTPQTMDFSQPGDIRSSLVWDHFGFTPEGKIFMGPPENPLLSDEDREDEDFINPDINHLSGNQLGATAELHAKHLQDTGIVSTIMGEEDIPEEYLENVNTPDNENKSSRIKTTTPCRKWQDMDLPLAPEPTREQPERLQNNYSSVEIFEMFSDNEVLELIFNCSNNYAFQKGNIKFKVAINEIKGVPRYRMYWETSSDTHNEAASKAMSRNTFEDILKYLHVCDNLTLDENGKFGKVHPLWFDGLRACGTETVLRLKHNMAYIGLGVTEELWKRHCSVINASEDADVNIVKAAVKSSEHHPTTLLGEDTDLSLANTSRPFLGVSSSRTQSSASPTGLSTYHFPVTFLPSLQP</sequence>
<dbReference type="InterPro" id="IPR029526">
    <property type="entry name" value="PGBD"/>
</dbReference>
<dbReference type="InterPro" id="IPR052638">
    <property type="entry name" value="PiggyBac_TE-derived"/>
</dbReference>
<organism evidence="2">
    <name type="scientific">Timema douglasi</name>
    <name type="common">Walking stick</name>
    <dbReference type="NCBI Taxonomy" id="61478"/>
    <lineage>
        <taxon>Eukaryota</taxon>
        <taxon>Metazoa</taxon>
        <taxon>Ecdysozoa</taxon>
        <taxon>Arthropoda</taxon>
        <taxon>Hexapoda</taxon>
        <taxon>Insecta</taxon>
        <taxon>Pterygota</taxon>
        <taxon>Neoptera</taxon>
        <taxon>Polyneoptera</taxon>
        <taxon>Phasmatodea</taxon>
        <taxon>Timematodea</taxon>
        <taxon>Timematoidea</taxon>
        <taxon>Timematidae</taxon>
        <taxon>Timema</taxon>
    </lineage>
</organism>
<gene>
    <name evidence="2" type="ORF">TDIB3V08_LOCUS7795</name>
</gene>
<dbReference type="EMBL" id="OA568506">
    <property type="protein sequence ID" value="CAD7201599.1"/>
    <property type="molecule type" value="Genomic_DNA"/>
</dbReference>
<dbReference type="PANTHER" id="PTHR47055:SF3">
    <property type="entry name" value="PHORBOL-ESTER_DAG-TYPE DOMAIN-CONTAINING PROTEIN"/>
    <property type="match status" value="1"/>
</dbReference>